<dbReference type="AlphaFoldDB" id="A0ABD0J1Q7"/>
<feature type="signal peptide" evidence="1">
    <location>
        <begin position="1"/>
        <end position="18"/>
    </location>
</feature>
<accession>A0ABD0J1Q7</accession>
<name>A0ABD0J1Q7_9CAEN</name>
<organism evidence="2 3">
    <name type="scientific">Batillaria attramentaria</name>
    <dbReference type="NCBI Taxonomy" id="370345"/>
    <lineage>
        <taxon>Eukaryota</taxon>
        <taxon>Metazoa</taxon>
        <taxon>Spiralia</taxon>
        <taxon>Lophotrochozoa</taxon>
        <taxon>Mollusca</taxon>
        <taxon>Gastropoda</taxon>
        <taxon>Caenogastropoda</taxon>
        <taxon>Sorbeoconcha</taxon>
        <taxon>Cerithioidea</taxon>
        <taxon>Batillariidae</taxon>
        <taxon>Batillaria</taxon>
    </lineage>
</organism>
<evidence type="ECO:0000313" key="2">
    <source>
        <dbReference type="EMBL" id="KAK7450708.1"/>
    </source>
</evidence>
<feature type="non-terminal residue" evidence="2">
    <location>
        <position position="106"/>
    </location>
</feature>
<gene>
    <name evidence="2" type="ORF">BaRGS_00039891</name>
</gene>
<protein>
    <submittedName>
        <fullName evidence="2">Uncharacterized protein</fullName>
    </submittedName>
</protein>
<dbReference type="EMBL" id="JACVVK020000735">
    <property type="protein sequence ID" value="KAK7450708.1"/>
    <property type="molecule type" value="Genomic_DNA"/>
</dbReference>
<keyword evidence="3" id="KW-1185">Reference proteome</keyword>
<reference evidence="2 3" key="1">
    <citation type="journal article" date="2023" name="Sci. Data">
        <title>Genome assembly of the Korean intertidal mud-creeper Batillaria attramentaria.</title>
        <authorList>
            <person name="Patra A.K."/>
            <person name="Ho P.T."/>
            <person name="Jun S."/>
            <person name="Lee S.J."/>
            <person name="Kim Y."/>
            <person name="Won Y.J."/>
        </authorList>
    </citation>
    <scope>NUCLEOTIDE SEQUENCE [LARGE SCALE GENOMIC DNA]</scope>
    <source>
        <strain evidence="2">Wonlab-2016</strain>
    </source>
</reference>
<feature type="chain" id="PRO_5044840637" evidence="1">
    <location>
        <begin position="19"/>
        <end position="106"/>
    </location>
</feature>
<comment type="caution">
    <text evidence="2">The sequence shown here is derived from an EMBL/GenBank/DDBJ whole genome shotgun (WGS) entry which is preliminary data.</text>
</comment>
<dbReference type="Proteomes" id="UP001519460">
    <property type="component" value="Unassembled WGS sequence"/>
</dbReference>
<sequence>MSLLPLLLSLLAVNTVSCHEVPSTAQLLEMVQKLTGRLEKVEEKGDLTDEVGKLGEAITGAVEKLGDKTEKLGEAMTGAVESLTGAVETLGDKLTDGLDNLASTTN</sequence>
<keyword evidence="1" id="KW-0732">Signal</keyword>
<proteinExistence type="predicted"/>
<evidence type="ECO:0000313" key="3">
    <source>
        <dbReference type="Proteomes" id="UP001519460"/>
    </source>
</evidence>
<evidence type="ECO:0000256" key="1">
    <source>
        <dbReference type="SAM" id="SignalP"/>
    </source>
</evidence>